<comment type="caution">
    <text evidence="5">The sequence shown here is derived from an EMBL/GenBank/DDBJ whole genome shotgun (WGS) entry which is preliminary data.</text>
</comment>
<keyword evidence="1" id="KW-0677">Repeat</keyword>
<dbReference type="OrthoDB" id="341259at2759"/>
<dbReference type="SUPFAM" id="SSF48403">
    <property type="entry name" value="Ankyrin repeat"/>
    <property type="match status" value="1"/>
</dbReference>
<dbReference type="PROSITE" id="PS50088">
    <property type="entry name" value="ANK_REPEAT"/>
    <property type="match status" value="1"/>
</dbReference>
<dbReference type="PROSITE" id="PS50297">
    <property type="entry name" value="ANK_REP_REGION"/>
    <property type="match status" value="1"/>
</dbReference>
<reference evidence="5 6" key="1">
    <citation type="journal article" date="2021" name="Nat. Commun.">
        <title>Genetic determinants of endophytism in the Arabidopsis root mycobiome.</title>
        <authorList>
            <person name="Mesny F."/>
            <person name="Miyauchi S."/>
            <person name="Thiergart T."/>
            <person name="Pickel B."/>
            <person name="Atanasova L."/>
            <person name="Karlsson M."/>
            <person name="Huettel B."/>
            <person name="Barry K.W."/>
            <person name="Haridas S."/>
            <person name="Chen C."/>
            <person name="Bauer D."/>
            <person name="Andreopoulos W."/>
            <person name="Pangilinan J."/>
            <person name="LaButti K."/>
            <person name="Riley R."/>
            <person name="Lipzen A."/>
            <person name="Clum A."/>
            <person name="Drula E."/>
            <person name="Henrissat B."/>
            <person name="Kohler A."/>
            <person name="Grigoriev I.V."/>
            <person name="Martin F.M."/>
            <person name="Hacquard S."/>
        </authorList>
    </citation>
    <scope>NUCLEOTIDE SEQUENCE [LARGE SCALE GENOMIC DNA]</scope>
    <source>
        <strain evidence="5 6">MPI-CAGE-CH-0241</strain>
    </source>
</reference>
<evidence type="ECO:0000313" key="6">
    <source>
        <dbReference type="Proteomes" id="UP000777438"/>
    </source>
</evidence>
<dbReference type="EMBL" id="JAGPYM010000010">
    <property type="protein sequence ID" value="KAH6889968.1"/>
    <property type="molecule type" value="Genomic_DNA"/>
</dbReference>
<name>A0A9P9AQR0_9HYPO</name>
<dbReference type="Pfam" id="PF12796">
    <property type="entry name" value="Ank_2"/>
    <property type="match status" value="1"/>
</dbReference>
<dbReference type="AlphaFoldDB" id="A0A9P9AQR0"/>
<evidence type="ECO:0000313" key="5">
    <source>
        <dbReference type="EMBL" id="KAH6889968.1"/>
    </source>
</evidence>
<sequence length="257" mass="28276">MAESIPIALHDNCYEPKENLIEAILAGDVARVQQLSMRNYSVPATDSWVIYQACLQGLEMMHALSINPDSNINRAMPWQMGEQTMHFVLRTPTCRFRGTKIGVISFLIEKGAHPLQRDRQGNTALHLLAESPAQNNTDGFGIMQLLLDNTTFIPSTIRKECLSHINTRNDPQEEGEGCTPLMVAVLCGNTSCVQTLLEHGASPHLVGPLFRTPLYFAVVKNLTGIAQLLLQYGGVIDSEIVAKASSLEMMTVLSQSL</sequence>
<dbReference type="PANTHER" id="PTHR24178">
    <property type="entry name" value="MOLTING PROTEIN MLT-4"/>
    <property type="match status" value="1"/>
</dbReference>
<protein>
    <submittedName>
        <fullName evidence="5">Ankyrin repeat-containing domain protein</fullName>
    </submittedName>
</protein>
<proteinExistence type="predicted"/>
<dbReference type="SMART" id="SM00248">
    <property type="entry name" value="ANK"/>
    <property type="match status" value="3"/>
</dbReference>
<evidence type="ECO:0000256" key="1">
    <source>
        <dbReference type="ARBA" id="ARBA00022737"/>
    </source>
</evidence>
<dbReference type="Gene3D" id="1.25.40.20">
    <property type="entry name" value="Ankyrin repeat-containing domain"/>
    <property type="match status" value="1"/>
</dbReference>
<dbReference type="InterPro" id="IPR036770">
    <property type="entry name" value="Ankyrin_rpt-contain_sf"/>
</dbReference>
<organism evidence="5 6">
    <name type="scientific">Thelonectria olida</name>
    <dbReference type="NCBI Taxonomy" id="1576542"/>
    <lineage>
        <taxon>Eukaryota</taxon>
        <taxon>Fungi</taxon>
        <taxon>Dikarya</taxon>
        <taxon>Ascomycota</taxon>
        <taxon>Pezizomycotina</taxon>
        <taxon>Sordariomycetes</taxon>
        <taxon>Hypocreomycetidae</taxon>
        <taxon>Hypocreales</taxon>
        <taxon>Nectriaceae</taxon>
        <taxon>Thelonectria</taxon>
    </lineage>
</organism>
<dbReference type="EMBL" id="JAGPYM010000158">
    <property type="protein sequence ID" value="KAH6866066.1"/>
    <property type="molecule type" value="Genomic_DNA"/>
</dbReference>
<keyword evidence="2 3" id="KW-0040">ANK repeat</keyword>
<keyword evidence="6" id="KW-1185">Reference proteome</keyword>
<feature type="repeat" description="ANK" evidence="3">
    <location>
        <begin position="176"/>
        <end position="208"/>
    </location>
</feature>
<accession>A0A9P9AQR0</accession>
<dbReference type="Proteomes" id="UP000777438">
    <property type="component" value="Unassembled WGS sequence"/>
</dbReference>
<dbReference type="InterPro" id="IPR002110">
    <property type="entry name" value="Ankyrin_rpt"/>
</dbReference>
<evidence type="ECO:0000256" key="2">
    <source>
        <dbReference type="ARBA" id="ARBA00023043"/>
    </source>
</evidence>
<gene>
    <name evidence="4" type="ORF">B0T10DRAFT_420357</name>
    <name evidence="5" type="ORF">B0T10DRAFT_529126</name>
</gene>
<evidence type="ECO:0000313" key="4">
    <source>
        <dbReference type="EMBL" id="KAH6866066.1"/>
    </source>
</evidence>
<evidence type="ECO:0000256" key="3">
    <source>
        <dbReference type="PROSITE-ProRule" id="PRU00023"/>
    </source>
</evidence>